<accession>I3DUU9</accession>
<evidence type="ECO:0000313" key="2">
    <source>
        <dbReference type="EMBL" id="EIJ78020.1"/>
    </source>
</evidence>
<sequence length="122" mass="14570">MNNLTRYNFVIFGLRKADFKHFDEIVLREIAENLKEDQVKKINEQKYINKCDQVLYTSTSDRSIISQINEIISETKYKMEEDKVNGIETNIYELNRFLNRFVMLKLLELYSGETIRNALHNL</sequence>
<dbReference type="EMBL" id="AFEU01000003">
    <property type="protein sequence ID" value="EIJ78020.1"/>
    <property type="molecule type" value="Genomic_DNA"/>
</dbReference>
<dbReference type="OrthoDB" id="9801392at2"/>
<evidence type="ECO:0000259" key="1">
    <source>
        <dbReference type="Pfam" id="PF22016"/>
    </source>
</evidence>
<name>I3DUU9_BACMT</name>
<proteinExistence type="predicted"/>
<dbReference type="eggNOG" id="ENOG50339NT">
    <property type="taxonomic scope" value="Bacteria"/>
</dbReference>
<evidence type="ECO:0000313" key="3">
    <source>
        <dbReference type="Proteomes" id="UP000010523"/>
    </source>
</evidence>
<dbReference type="InterPro" id="IPR053864">
    <property type="entry name" value="DUF6933"/>
</dbReference>
<protein>
    <recommendedName>
        <fullName evidence="1">DUF6933 domain-containing protein</fullName>
    </recommendedName>
</protein>
<dbReference type="Pfam" id="PF22016">
    <property type="entry name" value="DUF6933"/>
    <property type="match status" value="1"/>
</dbReference>
<keyword evidence="3" id="KW-1185">Reference proteome</keyword>
<dbReference type="PATRIC" id="fig|997296.3.peg.2237"/>
<organism evidence="2 3">
    <name type="scientific">Bacillus methanolicus PB1</name>
    <dbReference type="NCBI Taxonomy" id="997296"/>
    <lineage>
        <taxon>Bacteria</taxon>
        <taxon>Bacillati</taxon>
        <taxon>Bacillota</taxon>
        <taxon>Bacilli</taxon>
        <taxon>Bacillales</taxon>
        <taxon>Bacillaceae</taxon>
        <taxon>Bacillus</taxon>
    </lineage>
</organism>
<dbReference type="AlphaFoldDB" id="I3DUU9"/>
<dbReference type="Proteomes" id="UP000010523">
    <property type="component" value="Unassembled WGS sequence"/>
</dbReference>
<comment type="caution">
    <text evidence="2">The sequence shown here is derived from an EMBL/GenBank/DDBJ whole genome shotgun (WGS) entry which is preliminary data.</text>
</comment>
<gene>
    <name evidence="2" type="ORF">PB1_10659</name>
</gene>
<reference evidence="2 3" key="1">
    <citation type="journal article" date="2012" name="Appl. Environ. Microbiol.">
        <title>Genome Sequence of Thermotolerant Bacillus methanolicus: Features and Regulation Related to Methylotrophy and Production of L-Lysine and L-Glutamate from Methanol.</title>
        <authorList>
            <person name="Heggeset T.M."/>
            <person name="Krog A."/>
            <person name="Balzer S."/>
            <person name="Wentzel A."/>
            <person name="Ellingsen T.E."/>
            <person name="Brautaset T."/>
        </authorList>
    </citation>
    <scope>NUCLEOTIDE SEQUENCE [LARGE SCALE GENOMIC DNA]</scope>
    <source>
        <strain evidence="2 3">PB1</strain>
    </source>
</reference>
<feature type="domain" description="DUF6933" evidence="1">
    <location>
        <begin position="1"/>
        <end position="103"/>
    </location>
</feature>